<proteinExistence type="inferred from homology"/>
<dbReference type="PANTHER" id="PTHR24045">
    <property type="match status" value="1"/>
</dbReference>
<dbReference type="Proteomes" id="UP001197114">
    <property type="component" value="Unassembled WGS sequence"/>
</dbReference>
<evidence type="ECO:0000259" key="6">
    <source>
        <dbReference type="Pfam" id="PF17102"/>
    </source>
</evidence>
<evidence type="ECO:0000259" key="5">
    <source>
        <dbReference type="Pfam" id="PF17101"/>
    </source>
</evidence>
<dbReference type="InterPro" id="IPR047141">
    <property type="entry name" value="Stealth"/>
</dbReference>
<evidence type="ECO:0000256" key="1">
    <source>
        <dbReference type="ARBA" id="ARBA00007583"/>
    </source>
</evidence>
<organism evidence="8 9">
    <name type="scientific">Streptomyces anatolicus</name>
    <dbReference type="NCBI Taxonomy" id="2675858"/>
    <lineage>
        <taxon>Bacteria</taxon>
        <taxon>Bacillati</taxon>
        <taxon>Actinomycetota</taxon>
        <taxon>Actinomycetes</taxon>
        <taxon>Kitasatosporales</taxon>
        <taxon>Streptomycetaceae</taxon>
        <taxon>Streptomyces</taxon>
    </lineage>
</organism>
<evidence type="ECO:0000259" key="7">
    <source>
        <dbReference type="Pfam" id="PF17103"/>
    </source>
</evidence>
<feature type="domain" description="Stealth protein CR3 conserved region 3" evidence="6">
    <location>
        <begin position="459"/>
        <end position="507"/>
    </location>
</feature>
<name>A0ABS6YWQ9_9ACTN</name>
<evidence type="ECO:0000313" key="8">
    <source>
        <dbReference type="EMBL" id="MBW5425782.1"/>
    </source>
</evidence>
<gene>
    <name evidence="8" type="ORF">GKQ77_30180</name>
</gene>
<sequence>MPLRTKRLTTRLLPTRLREERARESKAAQVTAAEEARRKKIAARRAALLASDPGIREVRFEGRTYYGRTVDHFTAAGASAHNLDLVVSALERAGIDYFLVPGRSHTRHVVAMRLADRKRLLDELRATYGSTALYALKPGTAPLPSDAVLYADGSLPTAMKRQDVIRFGEILLGPSGRVLAGLSYGCDVEFWRDGSQLLDDEGAAERLDALRTQAPPAVLHDALVAPRPNAVTDTLPLQAREPARRTIAGRDHPTYEAFSHPRVDSVDFPVDLVYTWVDGADPELRARRDLYRGDARTARIHARETGASRYTSRDELKYSLRSVEMYAPFVRNIFVVTDGQTPAWLDTSVPGVQVVDHEEIFTDPAVLPVFNSHAIETQLHHIPGLSEHYLYLNDDFFHAGPVTAGHFFHGNGIAKLPFSSFQLGLGAPHPDEPAPNSAGKNVRRLLLDTGGRLTVSKFKHAPQPQLRSVMAELEQLFAEEVTRTSRSRFRSVADIAMTTALHHHHAYLTGRAVPGRYRQRYIDIGKEGLREALAELGPGHKYDFLCLNDVNTREADQERVTAELRAFLDSCFPFPSRWERSAE</sequence>
<feature type="domain" description="Stealth protein CR4 conserved region 4" evidence="7">
    <location>
        <begin position="540"/>
        <end position="582"/>
    </location>
</feature>
<evidence type="ECO:0000259" key="4">
    <source>
        <dbReference type="Pfam" id="PF11380"/>
    </source>
</evidence>
<keyword evidence="2" id="KW-0808">Transferase</keyword>
<dbReference type="InterPro" id="IPR031358">
    <property type="entry name" value="Stealth_CR1"/>
</dbReference>
<dbReference type="Pfam" id="PF17102">
    <property type="entry name" value="Stealth_CR3"/>
    <property type="match status" value="1"/>
</dbReference>
<feature type="domain" description="Stealth protein CR1 conserved region 1" evidence="5">
    <location>
        <begin position="268"/>
        <end position="293"/>
    </location>
</feature>
<reference evidence="8 9" key="1">
    <citation type="submission" date="2019-11" db="EMBL/GenBank/DDBJ databases">
        <authorList>
            <person name="Ay H."/>
        </authorList>
    </citation>
    <scope>NUCLEOTIDE SEQUENCE [LARGE SCALE GENOMIC DNA]</scope>
    <source>
        <strain evidence="8 9">BG9H</strain>
    </source>
</reference>
<evidence type="ECO:0000256" key="3">
    <source>
        <dbReference type="ARBA" id="ARBA00023169"/>
    </source>
</evidence>
<dbReference type="InterPro" id="IPR021520">
    <property type="entry name" value="Stealth_CR2"/>
</dbReference>
<dbReference type="PANTHER" id="PTHR24045:SF0">
    <property type="entry name" value="N-ACETYLGLUCOSAMINE-1-PHOSPHOTRANSFERASE SUBUNITS ALPHA_BETA"/>
    <property type="match status" value="1"/>
</dbReference>
<dbReference type="RefSeq" id="WP_219692335.1">
    <property type="nucleotide sequence ID" value="NZ_WMBF01000614.1"/>
</dbReference>
<protein>
    <submittedName>
        <fullName evidence="8">Sugar phosphotransferase</fullName>
    </submittedName>
</protein>
<dbReference type="EMBL" id="WMBF01000614">
    <property type="protein sequence ID" value="MBW5425782.1"/>
    <property type="molecule type" value="Genomic_DNA"/>
</dbReference>
<comment type="similarity">
    <text evidence="1">Belongs to the stealth family.</text>
</comment>
<dbReference type="InterPro" id="IPR031356">
    <property type="entry name" value="Stealth_CR4"/>
</dbReference>
<evidence type="ECO:0000313" key="9">
    <source>
        <dbReference type="Proteomes" id="UP001197114"/>
    </source>
</evidence>
<evidence type="ECO:0000256" key="2">
    <source>
        <dbReference type="ARBA" id="ARBA00022679"/>
    </source>
</evidence>
<dbReference type="Pfam" id="PF17101">
    <property type="entry name" value="Stealth_CR1"/>
    <property type="match status" value="1"/>
</dbReference>
<feature type="domain" description="Stealth protein CR2 conserved region 2" evidence="4">
    <location>
        <begin position="309"/>
        <end position="414"/>
    </location>
</feature>
<keyword evidence="9" id="KW-1185">Reference proteome</keyword>
<keyword evidence="3" id="KW-0270">Exopolysaccharide synthesis</keyword>
<dbReference type="Pfam" id="PF17103">
    <property type="entry name" value="Stealth_CR4"/>
    <property type="match status" value="1"/>
</dbReference>
<dbReference type="InterPro" id="IPR031357">
    <property type="entry name" value="Stealth_CR3"/>
</dbReference>
<dbReference type="Pfam" id="PF11380">
    <property type="entry name" value="Stealth_CR2"/>
    <property type="match status" value="1"/>
</dbReference>
<comment type="caution">
    <text evidence="8">The sequence shown here is derived from an EMBL/GenBank/DDBJ whole genome shotgun (WGS) entry which is preliminary data.</text>
</comment>
<accession>A0ABS6YWQ9</accession>